<dbReference type="GO" id="GO:0043590">
    <property type="term" value="C:bacterial nucleoid"/>
    <property type="evidence" value="ECO:0007669"/>
    <property type="project" value="TreeGrafter"/>
</dbReference>
<dbReference type="Proteomes" id="UP000886842">
    <property type="component" value="Unassembled WGS sequence"/>
</dbReference>
<sequence>MISELRITGLGVIAEATLDLHPGFTVVTGETGAGKTMVVTGLGLLLGQRADPGAVRTGQDRARVEGRLCFPDELSARLDELGIGDEDGELLVARQVSAQGRSRCWLGGAGVPVATCAEVVGELVTIHGQSEQLRLASPDHQRDLLDRAAGPDTLTLRQRYGELWQQRRTVDKELTDLVSSARERAREADMVAHALDEISEVSPEPGEDDALAEEANRLQDVDDLRESAQTAIAALAGDDEDPGSGGLAAVAVAERALVELAGRDRLAEPMVEAVRQVRILLDDLTSETARYLDQVEADPHRLEAVTARRAALAGLTRKYGETVDEVLAWASRNALRLAELSGTDERISELEAVREGLDAQLGELAGQLTTARQQAAAHLAEAVSVELAALAMPKARLEFVVSPADEPGPYGADRIELQFSANPGSPPRPIAKVASGGELSRVRLGLEVVLADRESDPAASRRSYVFDEVDSGVGGAVAVEIGRRLAALARHAQVVVVTHLAQVAAFADRHLVVAKADDGQITTSGITAVEQTDRAAELARMMAGLTATDASLAHAGELLAEAEAFRSTA</sequence>
<dbReference type="NCBIfam" id="TIGR00634">
    <property type="entry name" value="recN"/>
    <property type="match status" value="1"/>
</dbReference>
<reference evidence="11" key="1">
    <citation type="submission" date="2020-10" db="EMBL/GenBank/DDBJ databases">
        <authorList>
            <person name="Gilroy R."/>
        </authorList>
    </citation>
    <scope>NUCLEOTIDE SEQUENCE</scope>
    <source>
        <strain evidence="11">ChiGjej1B1-24693</strain>
    </source>
</reference>
<comment type="caution">
    <text evidence="11">The sequence shown here is derived from an EMBL/GenBank/DDBJ whole genome shotgun (WGS) entry which is preliminary data.</text>
</comment>
<keyword evidence="4" id="KW-0547">Nucleotide-binding</keyword>
<evidence type="ECO:0000256" key="9">
    <source>
        <dbReference type="PIRNR" id="PIRNR003128"/>
    </source>
</evidence>
<evidence type="ECO:0000256" key="2">
    <source>
        <dbReference type="ARBA" id="ARBA00009441"/>
    </source>
</evidence>
<proteinExistence type="inferred from homology"/>
<dbReference type="Pfam" id="PF02463">
    <property type="entry name" value="SMC_N"/>
    <property type="match status" value="1"/>
</dbReference>
<dbReference type="GO" id="GO:0006310">
    <property type="term" value="P:DNA recombination"/>
    <property type="evidence" value="ECO:0007669"/>
    <property type="project" value="InterPro"/>
</dbReference>
<comment type="function">
    <text evidence="1 9">May be involved in recombinational repair of damaged DNA.</text>
</comment>
<evidence type="ECO:0000259" key="10">
    <source>
        <dbReference type="Pfam" id="PF02463"/>
    </source>
</evidence>
<keyword evidence="5 9" id="KW-0227">DNA damage</keyword>
<evidence type="ECO:0000256" key="7">
    <source>
        <dbReference type="ARBA" id="ARBA00023204"/>
    </source>
</evidence>
<feature type="domain" description="RecF/RecN/SMC N-terminal" evidence="10">
    <location>
        <begin position="2"/>
        <end position="520"/>
    </location>
</feature>
<gene>
    <name evidence="11" type="primary">recN</name>
    <name evidence="11" type="ORF">IAA98_00895</name>
</gene>
<dbReference type="InterPro" id="IPR003395">
    <property type="entry name" value="RecF/RecN/SMC_N"/>
</dbReference>
<dbReference type="CDD" id="cd03241">
    <property type="entry name" value="ABC_RecN"/>
    <property type="match status" value="1"/>
</dbReference>
<dbReference type="AlphaFoldDB" id="A0A9D1GWW7"/>
<dbReference type="SUPFAM" id="SSF52540">
    <property type="entry name" value="P-loop containing nucleoside triphosphate hydrolases"/>
    <property type="match status" value="2"/>
</dbReference>
<evidence type="ECO:0000256" key="5">
    <source>
        <dbReference type="ARBA" id="ARBA00022763"/>
    </source>
</evidence>
<name>A0A9D1GWW7_9ACTN</name>
<dbReference type="GO" id="GO:0006281">
    <property type="term" value="P:DNA repair"/>
    <property type="evidence" value="ECO:0007669"/>
    <property type="project" value="UniProtKB-KW"/>
</dbReference>
<dbReference type="GO" id="GO:0009432">
    <property type="term" value="P:SOS response"/>
    <property type="evidence" value="ECO:0007669"/>
    <property type="project" value="TreeGrafter"/>
</dbReference>
<keyword evidence="7 9" id="KW-0234">DNA repair</keyword>
<evidence type="ECO:0000256" key="3">
    <source>
        <dbReference type="ARBA" id="ARBA00021315"/>
    </source>
</evidence>
<dbReference type="EMBL" id="DVLP01000027">
    <property type="protein sequence ID" value="HIT74125.1"/>
    <property type="molecule type" value="Genomic_DNA"/>
</dbReference>
<evidence type="ECO:0000313" key="11">
    <source>
        <dbReference type="EMBL" id="HIT74125.1"/>
    </source>
</evidence>
<evidence type="ECO:0000256" key="6">
    <source>
        <dbReference type="ARBA" id="ARBA00022840"/>
    </source>
</evidence>
<keyword evidence="6" id="KW-0067">ATP-binding</keyword>
<reference evidence="11" key="2">
    <citation type="journal article" date="2021" name="PeerJ">
        <title>Extensive microbial diversity within the chicken gut microbiome revealed by metagenomics and culture.</title>
        <authorList>
            <person name="Gilroy R."/>
            <person name="Ravi A."/>
            <person name="Getino M."/>
            <person name="Pursley I."/>
            <person name="Horton D.L."/>
            <person name="Alikhan N.F."/>
            <person name="Baker D."/>
            <person name="Gharbi K."/>
            <person name="Hall N."/>
            <person name="Watson M."/>
            <person name="Adriaenssens E.M."/>
            <person name="Foster-Nyarko E."/>
            <person name="Jarju S."/>
            <person name="Secka A."/>
            <person name="Antonio M."/>
            <person name="Oren A."/>
            <person name="Chaudhuri R.R."/>
            <person name="La Ragione R."/>
            <person name="Hildebrand F."/>
            <person name="Pallen M.J."/>
        </authorList>
    </citation>
    <scope>NUCLEOTIDE SEQUENCE</scope>
    <source>
        <strain evidence="11">ChiGjej1B1-24693</strain>
    </source>
</reference>
<comment type="similarity">
    <text evidence="2 9">Belongs to the RecN family.</text>
</comment>
<dbReference type="PIRSF" id="PIRSF003128">
    <property type="entry name" value="RecN"/>
    <property type="match status" value="1"/>
</dbReference>
<accession>A0A9D1GWW7</accession>
<dbReference type="PANTHER" id="PTHR11059:SF0">
    <property type="entry name" value="DNA REPAIR PROTEIN RECN"/>
    <property type="match status" value="1"/>
</dbReference>
<dbReference type="InterPro" id="IPR004604">
    <property type="entry name" value="DNA_recomb/repair_RecN"/>
</dbReference>
<organism evidence="11 12">
    <name type="scientific">Candidatus Avipropionibacterium avicola</name>
    <dbReference type="NCBI Taxonomy" id="2840701"/>
    <lineage>
        <taxon>Bacteria</taxon>
        <taxon>Bacillati</taxon>
        <taxon>Actinomycetota</taxon>
        <taxon>Actinomycetes</taxon>
        <taxon>Propionibacteriales</taxon>
        <taxon>Propionibacteriaceae</taxon>
        <taxon>Propionibacteriaceae incertae sedis</taxon>
        <taxon>Candidatus Avipropionibacterium</taxon>
    </lineage>
</organism>
<dbReference type="GO" id="GO:0005524">
    <property type="term" value="F:ATP binding"/>
    <property type="evidence" value="ECO:0007669"/>
    <property type="project" value="UniProtKB-KW"/>
</dbReference>
<evidence type="ECO:0000256" key="1">
    <source>
        <dbReference type="ARBA" id="ARBA00003618"/>
    </source>
</evidence>
<dbReference type="FunFam" id="3.40.50.300:FF:000356">
    <property type="entry name" value="DNA repair protein RecN"/>
    <property type="match status" value="1"/>
</dbReference>
<evidence type="ECO:0000313" key="12">
    <source>
        <dbReference type="Proteomes" id="UP000886842"/>
    </source>
</evidence>
<evidence type="ECO:0000256" key="4">
    <source>
        <dbReference type="ARBA" id="ARBA00022741"/>
    </source>
</evidence>
<dbReference type="PANTHER" id="PTHR11059">
    <property type="entry name" value="DNA REPAIR PROTEIN RECN"/>
    <property type="match status" value="1"/>
</dbReference>
<dbReference type="Gene3D" id="3.40.50.300">
    <property type="entry name" value="P-loop containing nucleotide triphosphate hydrolases"/>
    <property type="match status" value="2"/>
</dbReference>
<evidence type="ECO:0000256" key="8">
    <source>
        <dbReference type="ARBA" id="ARBA00033408"/>
    </source>
</evidence>
<dbReference type="InterPro" id="IPR027417">
    <property type="entry name" value="P-loop_NTPase"/>
</dbReference>
<dbReference type="FunFam" id="3.40.50.300:FF:000319">
    <property type="entry name" value="DNA repair protein RecN"/>
    <property type="match status" value="1"/>
</dbReference>
<protein>
    <recommendedName>
        <fullName evidence="3 9">DNA repair protein RecN</fullName>
    </recommendedName>
    <alternativeName>
        <fullName evidence="8 9">Recombination protein N</fullName>
    </alternativeName>
</protein>